<dbReference type="RefSeq" id="WP_269123821.1">
    <property type="nucleotide sequence ID" value="NZ_JAPUBN010000011.1"/>
</dbReference>
<organism evidence="2 3">
    <name type="scientific">Marinomonas phaeophyticola</name>
    <dbReference type="NCBI Taxonomy" id="3004091"/>
    <lineage>
        <taxon>Bacteria</taxon>
        <taxon>Pseudomonadati</taxon>
        <taxon>Pseudomonadota</taxon>
        <taxon>Gammaproteobacteria</taxon>
        <taxon>Oceanospirillales</taxon>
        <taxon>Oceanospirillaceae</taxon>
        <taxon>Marinomonas</taxon>
    </lineage>
</organism>
<feature type="transmembrane region" description="Helical" evidence="1">
    <location>
        <begin position="12"/>
        <end position="30"/>
    </location>
</feature>
<dbReference type="Proteomes" id="UP001149719">
    <property type="component" value="Unassembled WGS sequence"/>
</dbReference>
<gene>
    <name evidence="2" type="primary">nrtS</name>
    <name evidence="2" type="ORF">O1D97_06100</name>
</gene>
<reference evidence="2" key="1">
    <citation type="submission" date="2022-12" db="EMBL/GenBank/DDBJ databases">
        <title>Marinomonas 15G1-11 sp. nov, isolated from marine algae.</title>
        <authorList>
            <person name="Butt M."/>
            <person name="Choi D.G."/>
            <person name="Kim J.M."/>
            <person name="Lee J.K."/>
            <person name="Baek J.H."/>
            <person name="Jeon C.O."/>
        </authorList>
    </citation>
    <scope>NUCLEOTIDE SEQUENCE</scope>
    <source>
        <strain evidence="2">15G1-11</strain>
    </source>
</reference>
<protein>
    <submittedName>
        <fullName evidence="2">Nitrate/nitrite transporter NrtS</fullName>
    </submittedName>
</protein>
<proteinExistence type="predicted"/>
<comment type="caution">
    <text evidence="2">The sequence shown here is derived from an EMBL/GenBank/DDBJ whole genome shotgun (WGS) entry which is preliminary data.</text>
</comment>
<dbReference type="EMBL" id="JAPUBN010000011">
    <property type="protein sequence ID" value="MCZ2721231.1"/>
    <property type="molecule type" value="Genomic_DNA"/>
</dbReference>
<evidence type="ECO:0000313" key="3">
    <source>
        <dbReference type="Proteomes" id="UP001149719"/>
    </source>
</evidence>
<dbReference type="InterPro" id="IPR047700">
    <property type="entry name" value="NrtS-like"/>
</dbReference>
<accession>A0ABT4JSH8</accession>
<evidence type="ECO:0000256" key="1">
    <source>
        <dbReference type="SAM" id="Phobius"/>
    </source>
</evidence>
<keyword evidence="1" id="KW-0812">Transmembrane</keyword>
<keyword evidence="1" id="KW-0472">Membrane</keyword>
<sequence>MGFLKIVMLKQNVLAALKISLFVGTVLNLINQGPGVYEGGTVSWFHLFMNYFVPFCVSSYSAAKNQLSSK</sequence>
<feature type="transmembrane region" description="Helical" evidence="1">
    <location>
        <begin position="42"/>
        <end position="63"/>
    </location>
</feature>
<name>A0ABT4JSH8_9GAMM</name>
<keyword evidence="3" id="KW-1185">Reference proteome</keyword>
<evidence type="ECO:0000313" key="2">
    <source>
        <dbReference type="EMBL" id="MCZ2721231.1"/>
    </source>
</evidence>
<dbReference type="NCBIfam" id="NF038050">
    <property type="entry name" value="NrtS"/>
    <property type="match status" value="1"/>
</dbReference>
<keyword evidence="1" id="KW-1133">Transmembrane helix</keyword>